<feature type="transmembrane region" description="Helical" evidence="1">
    <location>
        <begin position="100"/>
        <end position="119"/>
    </location>
</feature>
<sequence>MPSIGYYALLGAFIVMWLSVGYWVTADADARGARTPWLWGGLALFFFPLLLYYLLVYRRRYDRKRPASGVERGAGTVALASTVAMVVAVFLGPPDPYTQALWWAGAAAFLLIPSTLLVYRDGYGRLASGGGN</sequence>
<reference evidence="2 3" key="1">
    <citation type="submission" date="2020-07" db="EMBL/GenBank/DDBJ databases">
        <title>Gai3-2, isolated from salt lake.</title>
        <authorList>
            <person name="Cui H."/>
            <person name="Shi X."/>
        </authorList>
    </citation>
    <scope>NUCLEOTIDE SEQUENCE [LARGE SCALE GENOMIC DNA]</scope>
    <source>
        <strain evidence="2 3">Gai3-2</strain>
    </source>
</reference>
<keyword evidence="1" id="KW-1133">Transmembrane helix</keyword>
<dbReference type="RefSeq" id="WP_179167965.1">
    <property type="nucleotide sequence ID" value="NZ_CP058529.1"/>
</dbReference>
<accession>A0A7D5GDS5</accession>
<evidence type="ECO:0000256" key="1">
    <source>
        <dbReference type="SAM" id="Phobius"/>
    </source>
</evidence>
<protein>
    <recommendedName>
        <fullName evidence="4">Transmembrane protein</fullName>
    </recommendedName>
</protein>
<feature type="transmembrane region" description="Helical" evidence="1">
    <location>
        <begin position="76"/>
        <end position="94"/>
    </location>
</feature>
<dbReference type="EMBL" id="CP058529">
    <property type="protein sequence ID" value="QLG26390.1"/>
    <property type="molecule type" value="Genomic_DNA"/>
</dbReference>
<dbReference type="GeneID" id="56027570"/>
<name>A0A7D5GDS5_9EURY</name>
<feature type="transmembrane region" description="Helical" evidence="1">
    <location>
        <begin position="37"/>
        <end position="55"/>
    </location>
</feature>
<evidence type="ECO:0008006" key="4">
    <source>
        <dbReference type="Google" id="ProtNLM"/>
    </source>
</evidence>
<dbReference type="OrthoDB" id="240299at2157"/>
<dbReference type="KEGG" id="halg:HUG10_02015"/>
<feature type="transmembrane region" description="Helical" evidence="1">
    <location>
        <begin position="7"/>
        <end position="25"/>
    </location>
</feature>
<keyword evidence="3" id="KW-1185">Reference proteome</keyword>
<dbReference type="Proteomes" id="UP000509750">
    <property type="component" value="Chromosome"/>
</dbReference>
<evidence type="ECO:0000313" key="3">
    <source>
        <dbReference type="Proteomes" id="UP000509750"/>
    </source>
</evidence>
<keyword evidence="1" id="KW-0472">Membrane</keyword>
<evidence type="ECO:0000313" key="2">
    <source>
        <dbReference type="EMBL" id="QLG26390.1"/>
    </source>
</evidence>
<proteinExistence type="predicted"/>
<keyword evidence="1" id="KW-0812">Transmembrane</keyword>
<organism evidence="2 3">
    <name type="scientific">Halorarum halophilum</name>
    <dbReference type="NCBI Taxonomy" id="2743090"/>
    <lineage>
        <taxon>Archaea</taxon>
        <taxon>Methanobacteriati</taxon>
        <taxon>Methanobacteriota</taxon>
        <taxon>Stenosarchaea group</taxon>
        <taxon>Halobacteria</taxon>
        <taxon>Halobacteriales</taxon>
        <taxon>Haloferacaceae</taxon>
        <taxon>Halorarum</taxon>
    </lineage>
</organism>
<dbReference type="AlphaFoldDB" id="A0A7D5GDS5"/>
<gene>
    <name evidence="2" type="ORF">HUG10_02015</name>
</gene>